<gene>
    <name evidence="2" type="primary">ABSGL_11418.1 scaffold 12295</name>
</gene>
<dbReference type="GO" id="GO:0016747">
    <property type="term" value="F:acyltransferase activity, transferring groups other than amino-acyl groups"/>
    <property type="evidence" value="ECO:0007669"/>
    <property type="project" value="InterPro"/>
</dbReference>
<dbReference type="PANTHER" id="PTHR43617:SF9">
    <property type="entry name" value="GNAT FAMILY ACETYLTRANSFERASE"/>
    <property type="match status" value="1"/>
</dbReference>
<dbReference type="CDD" id="cd04301">
    <property type="entry name" value="NAT_SF"/>
    <property type="match status" value="1"/>
</dbReference>
<dbReference type="Gene3D" id="3.40.630.30">
    <property type="match status" value="1"/>
</dbReference>
<accession>A0A163KA04</accession>
<dbReference type="InParanoid" id="A0A163KA04"/>
<evidence type="ECO:0000313" key="3">
    <source>
        <dbReference type="Proteomes" id="UP000078561"/>
    </source>
</evidence>
<dbReference type="InterPro" id="IPR016181">
    <property type="entry name" value="Acyl_CoA_acyltransferase"/>
</dbReference>
<dbReference type="OrthoDB" id="5689at2759"/>
<dbReference type="SUPFAM" id="SSF55729">
    <property type="entry name" value="Acyl-CoA N-acyltransferases (Nat)"/>
    <property type="match status" value="1"/>
</dbReference>
<dbReference type="STRING" id="4829.A0A163KA04"/>
<keyword evidence="3" id="KW-1185">Reference proteome</keyword>
<dbReference type="InterPro" id="IPR050276">
    <property type="entry name" value="MshD_Acetyltransferase"/>
</dbReference>
<evidence type="ECO:0000313" key="2">
    <source>
        <dbReference type="EMBL" id="SAM05543.1"/>
    </source>
</evidence>
<dbReference type="Proteomes" id="UP000078561">
    <property type="component" value="Unassembled WGS sequence"/>
</dbReference>
<dbReference type="EMBL" id="LT554468">
    <property type="protein sequence ID" value="SAM05543.1"/>
    <property type="molecule type" value="Genomic_DNA"/>
</dbReference>
<dbReference type="Pfam" id="PF00583">
    <property type="entry name" value="Acetyltransf_1"/>
    <property type="match status" value="1"/>
</dbReference>
<dbReference type="InterPro" id="IPR000182">
    <property type="entry name" value="GNAT_dom"/>
</dbReference>
<dbReference type="OMA" id="KTKPFPY"/>
<protein>
    <recommendedName>
        <fullName evidence="1">N-acetyltransferase domain-containing protein</fullName>
    </recommendedName>
</protein>
<proteinExistence type="predicted"/>
<sequence>MTQTNTIISIRKATIADLAIKKAIYTLVNNAYQCEGGWTNENHIAGGERSSLERIEASIKDQENTLLLAVEEDEGNSQVNVVGTAQIQLEGSEEASIGMLSVKQSYQSRGIGGRLLEAAMDELRRRGLKTAVLTVLETRSELLNWYTKIGFVETGERRPFPWTKRLKVDNVGFTVLKKVIV</sequence>
<feature type="domain" description="N-acetyltransferase" evidence="1">
    <location>
        <begin position="8"/>
        <end position="169"/>
    </location>
</feature>
<dbReference type="PROSITE" id="PS51186">
    <property type="entry name" value="GNAT"/>
    <property type="match status" value="1"/>
</dbReference>
<dbReference type="PANTHER" id="PTHR43617">
    <property type="entry name" value="L-AMINO ACID N-ACETYLTRANSFERASE"/>
    <property type="match status" value="1"/>
</dbReference>
<dbReference type="AlphaFoldDB" id="A0A163KA04"/>
<organism evidence="2">
    <name type="scientific">Absidia glauca</name>
    <name type="common">Pin mould</name>
    <dbReference type="NCBI Taxonomy" id="4829"/>
    <lineage>
        <taxon>Eukaryota</taxon>
        <taxon>Fungi</taxon>
        <taxon>Fungi incertae sedis</taxon>
        <taxon>Mucoromycota</taxon>
        <taxon>Mucoromycotina</taxon>
        <taxon>Mucoromycetes</taxon>
        <taxon>Mucorales</taxon>
        <taxon>Cunninghamellaceae</taxon>
        <taxon>Absidia</taxon>
    </lineage>
</organism>
<reference evidence="2" key="1">
    <citation type="submission" date="2016-04" db="EMBL/GenBank/DDBJ databases">
        <authorList>
            <person name="Evans L.H."/>
            <person name="Alamgir A."/>
            <person name="Owens N."/>
            <person name="Weber N.D."/>
            <person name="Virtaneva K."/>
            <person name="Barbian K."/>
            <person name="Babar A."/>
            <person name="Rosenke K."/>
        </authorList>
    </citation>
    <scope>NUCLEOTIDE SEQUENCE [LARGE SCALE GENOMIC DNA]</scope>
    <source>
        <strain evidence="2">CBS 101.48</strain>
    </source>
</reference>
<name>A0A163KA04_ABSGL</name>
<evidence type="ECO:0000259" key="1">
    <source>
        <dbReference type="PROSITE" id="PS51186"/>
    </source>
</evidence>